<evidence type="ECO:0000313" key="2">
    <source>
        <dbReference type="EMBL" id="MBU2713788.1"/>
    </source>
</evidence>
<keyword evidence="3" id="KW-1185">Reference proteome</keyword>
<dbReference type="Pfam" id="PF07484">
    <property type="entry name" value="Collar"/>
    <property type="match status" value="1"/>
</dbReference>
<evidence type="ECO:0000259" key="1">
    <source>
        <dbReference type="Pfam" id="PF07484"/>
    </source>
</evidence>
<sequence length="259" mass="28422">MAHLSEINEYEEGIYQLETTDPVVAGPNGISNRQAKQLANRTAWLKQQIDKLISDVDKLGVTDVTGLQAALNSKLDVMGKATDSERLDGKCGKVYAPPGAVIAFAADTPPEGWLECNGAALSRISYANLFSVIGTVFGEGNGLTTFNLPDLRGEFIRGFDNGRGIDKKRLFGSWQKPTVRAANYDASSRNIMDFDEQGYMGEDDVRSKFGYEDPDWNGYTGNINFMQISEGIGYGSVSASTFLHAIRPRNMAMLFCIKY</sequence>
<dbReference type="SUPFAM" id="SSF88874">
    <property type="entry name" value="Receptor-binding domain of short tail fibre protein gp12"/>
    <property type="match status" value="1"/>
</dbReference>
<dbReference type="InterPro" id="IPR011083">
    <property type="entry name" value="Phage_tail_collar_dom"/>
</dbReference>
<evidence type="ECO:0000313" key="3">
    <source>
        <dbReference type="Proteomes" id="UP000690515"/>
    </source>
</evidence>
<reference evidence="2 3" key="1">
    <citation type="submission" date="2021-04" db="EMBL/GenBank/DDBJ databases">
        <authorList>
            <person name="Pira H."/>
            <person name="Risdian C."/>
            <person name="Wink J."/>
        </authorList>
    </citation>
    <scope>NUCLEOTIDE SEQUENCE [LARGE SCALE GENOMIC DNA]</scope>
    <source>
        <strain evidence="2 3">WH53</strain>
    </source>
</reference>
<name>A0ABS5ZIT1_9GAMM</name>
<comment type="caution">
    <text evidence="2">The sequence shown here is derived from an EMBL/GenBank/DDBJ whole genome shotgun (WGS) entry which is preliminary data.</text>
</comment>
<accession>A0ABS5ZIT1</accession>
<dbReference type="Proteomes" id="UP000690515">
    <property type="component" value="Unassembled WGS sequence"/>
</dbReference>
<organism evidence="2 3">
    <name type="scientific">Zooshikella harenae</name>
    <dbReference type="NCBI Taxonomy" id="2827238"/>
    <lineage>
        <taxon>Bacteria</taxon>
        <taxon>Pseudomonadati</taxon>
        <taxon>Pseudomonadota</taxon>
        <taxon>Gammaproteobacteria</taxon>
        <taxon>Oceanospirillales</taxon>
        <taxon>Zooshikellaceae</taxon>
        <taxon>Zooshikella</taxon>
    </lineage>
</organism>
<dbReference type="Gene3D" id="3.90.1340.10">
    <property type="entry name" value="Phage tail collar domain"/>
    <property type="match status" value="1"/>
</dbReference>
<dbReference type="EMBL" id="JAGSOY010000105">
    <property type="protein sequence ID" value="MBU2713788.1"/>
    <property type="molecule type" value="Genomic_DNA"/>
</dbReference>
<dbReference type="InterPro" id="IPR037053">
    <property type="entry name" value="Phage_tail_collar_dom_sf"/>
</dbReference>
<dbReference type="RefSeq" id="WP_215822072.1">
    <property type="nucleotide sequence ID" value="NZ_JAGSOY010000105.1"/>
</dbReference>
<feature type="domain" description="Phage tail collar" evidence="1">
    <location>
        <begin position="99"/>
        <end position="156"/>
    </location>
</feature>
<gene>
    <name evidence="2" type="ORF">KCG35_22300</name>
</gene>
<protein>
    <submittedName>
        <fullName evidence="2">Tail fiber protein</fullName>
    </submittedName>
</protein>
<proteinExistence type="predicted"/>